<keyword evidence="3" id="KW-0779">Telomere</keyword>
<feature type="compositionally biased region" description="Acidic residues" evidence="5">
    <location>
        <begin position="643"/>
        <end position="653"/>
    </location>
</feature>
<dbReference type="PANTHER" id="PTHR14513">
    <property type="entry name" value="PROTECTION OF TELOMERES 1"/>
    <property type="match status" value="1"/>
</dbReference>
<feature type="compositionally biased region" description="Acidic residues" evidence="5">
    <location>
        <begin position="618"/>
        <end position="634"/>
    </location>
</feature>
<gene>
    <name evidence="7" type="ORF">B0I35DRAFT_247396</name>
</gene>
<feature type="region of interest" description="Disordered" evidence="5">
    <location>
        <begin position="1134"/>
        <end position="1307"/>
    </location>
</feature>
<feature type="compositionally biased region" description="Acidic residues" evidence="5">
    <location>
        <begin position="540"/>
        <end position="554"/>
    </location>
</feature>
<dbReference type="GO" id="GO:0032210">
    <property type="term" value="P:regulation of telomere maintenance via telomerase"/>
    <property type="evidence" value="ECO:0007669"/>
    <property type="project" value="TreeGrafter"/>
</dbReference>
<feature type="compositionally biased region" description="Polar residues" evidence="5">
    <location>
        <begin position="344"/>
        <end position="358"/>
    </location>
</feature>
<feature type="compositionally biased region" description="Basic and acidic residues" evidence="5">
    <location>
        <begin position="1150"/>
        <end position="1168"/>
    </location>
</feature>
<evidence type="ECO:0000256" key="1">
    <source>
        <dbReference type="ARBA" id="ARBA00004574"/>
    </source>
</evidence>
<dbReference type="GO" id="GO:0000783">
    <property type="term" value="C:nuclear telomere cap complex"/>
    <property type="evidence" value="ECO:0007669"/>
    <property type="project" value="TreeGrafter"/>
</dbReference>
<dbReference type="InterPro" id="IPR012340">
    <property type="entry name" value="NA-bd_OB-fold"/>
</dbReference>
<dbReference type="InterPro" id="IPR028389">
    <property type="entry name" value="POT1"/>
</dbReference>
<feature type="region of interest" description="Disordered" evidence="5">
    <location>
        <begin position="496"/>
        <end position="588"/>
    </location>
</feature>
<comment type="subcellular location">
    <subcellularLocation>
        <location evidence="1">Chromosome</location>
        <location evidence="1">Telomere</location>
    </subcellularLocation>
</comment>
<dbReference type="Gene3D" id="2.40.50.140">
    <property type="entry name" value="Nucleic acid-binding proteins"/>
    <property type="match status" value="1"/>
</dbReference>
<feature type="region of interest" description="Disordered" evidence="5">
    <location>
        <begin position="614"/>
        <end position="966"/>
    </location>
</feature>
<feature type="compositionally biased region" description="Polar residues" evidence="5">
    <location>
        <begin position="902"/>
        <end position="920"/>
    </location>
</feature>
<dbReference type="SUPFAM" id="SSF50249">
    <property type="entry name" value="Nucleic acid-binding proteins"/>
    <property type="match status" value="1"/>
</dbReference>
<feature type="region of interest" description="Disordered" evidence="5">
    <location>
        <begin position="239"/>
        <end position="301"/>
    </location>
</feature>
<dbReference type="Proteomes" id="UP000813444">
    <property type="component" value="Unassembled WGS sequence"/>
</dbReference>
<name>A0A8K0SRN2_9HYPO</name>
<organism evidence="7 8">
    <name type="scientific">Stachybotrys elegans</name>
    <dbReference type="NCBI Taxonomy" id="80388"/>
    <lineage>
        <taxon>Eukaryota</taxon>
        <taxon>Fungi</taxon>
        <taxon>Dikarya</taxon>
        <taxon>Ascomycota</taxon>
        <taxon>Pezizomycotina</taxon>
        <taxon>Sordariomycetes</taxon>
        <taxon>Hypocreomycetidae</taxon>
        <taxon>Hypocreales</taxon>
        <taxon>Stachybotryaceae</taxon>
        <taxon>Stachybotrys</taxon>
    </lineage>
</organism>
<feature type="compositionally biased region" description="Basic and acidic residues" evidence="5">
    <location>
        <begin position="654"/>
        <end position="670"/>
    </location>
</feature>
<dbReference type="GO" id="GO:0098505">
    <property type="term" value="F:G-rich strand telomeric DNA binding"/>
    <property type="evidence" value="ECO:0007669"/>
    <property type="project" value="TreeGrafter"/>
</dbReference>
<dbReference type="PANTHER" id="PTHR14513:SF0">
    <property type="entry name" value="PROTECTION OF TELOMERES PROTEIN 1"/>
    <property type="match status" value="1"/>
</dbReference>
<feature type="compositionally biased region" description="Basic and acidic residues" evidence="5">
    <location>
        <begin position="248"/>
        <end position="260"/>
    </location>
</feature>
<feature type="compositionally biased region" description="Pro residues" evidence="5">
    <location>
        <begin position="164"/>
        <end position="173"/>
    </location>
</feature>
<keyword evidence="2" id="KW-0158">Chromosome</keyword>
<comment type="caution">
    <text evidence="7">The sequence shown here is derived from an EMBL/GenBank/DDBJ whole genome shotgun (WGS) entry which is preliminary data.</text>
</comment>
<evidence type="ECO:0000256" key="5">
    <source>
        <dbReference type="SAM" id="MobiDB-lite"/>
    </source>
</evidence>
<proteinExistence type="predicted"/>
<evidence type="ECO:0000256" key="4">
    <source>
        <dbReference type="ARBA" id="ARBA00023125"/>
    </source>
</evidence>
<feature type="domain" description="Telomeric single stranded DNA binding POT1/Cdc13" evidence="6">
    <location>
        <begin position="1321"/>
        <end position="1458"/>
    </location>
</feature>
<feature type="compositionally biased region" description="Acidic residues" evidence="5">
    <location>
        <begin position="671"/>
        <end position="737"/>
    </location>
</feature>
<feature type="region of interest" description="Disordered" evidence="5">
    <location>
        <begin position="333"/>
        <end position="366"/>
    </location>
</feature>
<dbReference type="InterPro" id="IPR011564">
    <property type="entry name" value="Telomer_end-bd_POT1/Cdc13"/>
</dbReference>
<dbReference type="GO" id="GO:0016233">
    <property type="term" value="P:telomere capping"/>
    <property type="evidence" value="ECO:0007669"/>
    <property type="project" value="TreeGrafter"/>
</dbReference>
<dbReference type="EMBL" id="JAGPNK010000007">
    <property type="protein sequence ID" value="KAH7318599.1"/>
    <property type="molecule type" value="Genomic_DNA"/>
</dbReference>
<feature type="compositionally biased region" description="Basic and acidic residues" evidence="5">
    <location>
        <begin position="819"/>
        <end position="850"/>
    </location>
</feature>
<evidence type="ECO:0000313" key="8">
    <source>
        <dbReference type="Proteomes" id="UP000813444"/>
    </source>
</evidence>
<dbReference type="OrthoDB" id="5363079at2759"/>
<feature type="compositionally biased region" description="Acidic residues" evidence="5">
    <location>
        <begin position="564"/>
        <end position="575"/>
    </location>
</feature>
<feature type="region of interest" description="Disordered" evidence="5">
    <location>
        <begin position="160"/>
        <end position="179"/>
    </location>
</feature>
<evidence type="ECO:0000256" key="3">
    <source>
        <dbReference type="ARBA" id="ARBA00022895"/>
    </source>
</evidence>
<evidence type="ECO:0000259" key="6">
    <source>
        <dbReference type="SMART" id="SM00976"/>
    </source>
</evidence>
<evidence type="ECO:0000313" key="7">
    <source>
        <dbReference type="EMBL" id="KAH7318599.1"/>
    </source>
</evidence>
<feature type="compositionally biased region" description="Acidic residues" evidence="5">
    <location>
        <begin position="921"/>
        <end position="932"/>
    </location>
</feature>
<reference evidence="7" key="1">
    <citation type="journal article" date="2021" name="Nat. Commun.">
        <title>Genetic determinants of endophytism in the Arabidopsis root mycobiome.</title>
        <authorList>
            <person name="Mesny F."/>
            <person name="Miyauchi S."/>
            <person name="Thiergart T."/>
            <person name="Pickel B."/>
            <person name="Atanasova L."/>
            <person name="Karlsson M."/>
            <person name="Huettel B."/>
            <person name="Barry K.W."/>
            <person name="Haridas S."/>
            <person name="Chen C."/>
            <person name="Bauer D."/>
            <person name="Andreopoulos W."/>
            <person name="Pangilinan J."/>
            <person name="LaButti K."/>
            <person name="Riley R."/>
            <person name="Lipzen A."/>
            <person name="Clum A."/>
            <person name="Drula E."/>
            <person name="Henrissat B."/>
            <person name="Kohler A."/>
            <person name="Grigoriev I.V."/>
            <person name="Martin F.M."/>
            <person name="Hacquard S."/>
        </authorList>
    </citation>
    <scope>NUCLEOTIDE SEQUENCE</scope>
    <source>
        <strain evidence="7">MPI-CAGE-CH-0235</strain>
    </source>
</reference>
<keyword evidence="4" id="KW-0238">DNA-binding</keyword>
<dbReference type="SMART" id="SM00976">
    <property type="entry name" value="Telo_bind"/>
    <property type="match status" value="1"/>
</dbReference>
<dbReference type="CDD" id="cd04497">
    <property type="entry name" value="hPOT1_OB1_like"/>
    <property type="match status" value="1"/>
</dbReference>
<sequence length="1484" mass="160647">MDGDAVRVARPTPIPQLKPDLPDLPDATTNVIEGTVTVTWPFSIVNKSVAFILAESDVLLRRNKGQLRVEFCGAAGKAVSAAAIGGGDAVKLSLVGGAWAAANGPTRPDTLEWQLTFSNHLVLLLRKADNPDAEEIIDINSTDEAEVTIAPPAEVAAELSSLTPPEPTTPRPLTPSLSFPSKRLASATFDGEEYSSPAFLKRARVSYGSLFEGGIDAIEQDTGRALRKKRSRFSMGAGAWRYSSRSPTPERADEAEKGSAEDDDSDHEAAQEPTATPKTPAPRLMVDEGCQTHGLDFSPSMGVQISAEPRAPAVPSASPTPVASTRLQYGETANEGSLPDADQNEPQHPSDMISSPDKSNAHDGPNIVDNFAFGMPDPQHDMYHMPMPHDYTPNIVEPLTTGPLEDMHGIQSAYPTSIGHDGLDGDVLHIDPSLQFHSAIDEPHNTGFNVPQVDDNAFYSVPERMEQASWLPANGDVSTQLGSAEDGTRTAVEIIDSSSPARELSPAPDAIDAAPESERGDLVENTAGRSQDERSPDSADGAEYEDGGDEPGEDYDLRNYDPAHDDDDDEMEVDGEAASHVDEDDVEAKPILLSSQGIVEAVLSESEEELLAAQEIEAGVEEAEEANDGEVKEDDVERASDQSGEEYEEEYEKEEVGVADEIRARGKYDYDEGEDVDGDNEEEEDDGDEDDGEDDEDDVGEYGEEDGEEYDEEEEELEEDYEEDYEEGEEEEEEEEVAPPVRKPMAPKEPVFISLLSDSEDEPDKEEEKRPAEPPRPPPKSLPQFNGAGDDMEEEVEDDRHTEAEERDPGEDDEEEPAEEHRLASKVEERTKDIPAIEEESAKGDTDGDKSVASPKAHPSDSPAPAPEAIETDKTHENPDISVSIPSNEPQQPISSPKVPSEEQQNTQASITIPEQASDTQLDEPEPTDAMDIDTAPKDGAVSADTLHRDSVVPTDQQQSQDEAMEVEEEVTVEQETTTVTEHIEVTDAIVSTDTVMDTDESRATPIAVVAVEADIVMETVKEMSDVDKPSPSENVSADEMAMVVDAPTPPFTQALETGKSHTVEELSIVKEHTTILDEETAPQLLTPLATQQNNEASAEGSAMAELEADDDMLSGPEEQIMAEYLQASSQLQSLDPAGGETAPAQRQATPEKTEEAIREVPSRERDVLITAQSLRSHRKTRSSDSFDMSMADPSLALAKTATPRSKRAGRTEEKSPTAAIRVTRSKTDYSDPSIALAKGIPPSTRVTRSHGSPDSPRDTRAASQSTRRSRSPDMSEALKSPSVTGSIRSMRSIGGEEEEGRGEMSKQRLLKCLRTTLPSFVSLKMLRNSLGQGVDLMAVAAATPPSPHRPKNGPRDYMLEVVLTDPSLAPSGVTVAHIFRPHKTALPVIETGDVVLLRKFQIVSMKGRGFGVRAGDASAWAVFDNANDEMLPQIKGPPVEVVQEEVDYAAMLRKWWVGLDQKSVAKLDGAVKKASQAGKDEAK</sequence>
<evidence type="ECO:0000256" key="2">
    <source>
        <dbReference type="ARBA" id="ARBA00022454"/>
    </source>
</evidence>
<protein>
    <recommendedName>
        <fullName evidence="6">Telomeric single stranded DNA binding POT1/Cdc13 domain-containing protein</fullName>
    </recommendedName>
</protein>
<feature type="compositionally biased region" description="Acidic residues" evidence="5">
    <location>
        <begin position="805"/>
        <end position="818"/>
    </location>
</feature>
<accession>A0A8K0SRN2</accession>
<keyword evidence="8" id="KW-1185">Reference proteome</keyword>
<dbReference type="Pfam" id="PF02765">
    <property type="entry name" value="POT1"/>
    <property type="match status" value="1"/>
</dbReference>
<feature type="compositionally biased region" description="Polar residues" evidence="5">
    <location>
        <begin position="884"/>
        <end position="895"/>
    </location>
</feature>
<dbReference type="GO" id="GO:0010521">
    <property type="term" value="F:telomerase inhibitor activity"/>
    <property type="evidence" value="ECO:0007669"/>
    <property type="project" value="TreeGrafter"/>
</dbReference>